<evidence type="ECO:0000313" key="4">
    <source>
        <dbReference type="EMBL" id="KAG8475029.1"/>
    </source>
</evidence>
<dbReference type="InterPro" id="IPR050951">
    <property type="entry name" value="Retrovirus_Pol_polyprotein"/>
</dbReference>
<dbReference type="CDD" id="cd01647">
    <property type="entry name" value="RT_LTR"/>
    <property type="match status" value="1"/>
</dbReference>
<dbReference type="AlphaFoldDB" id="A0A8J6CJU0"/>
<evidence type="ECO:0000313" key="5">
    <source>
        <dbReference type="Proteomes" id="UP000701853"/>
    </source>
</evidence>
<dbReference type="InterPro" id="IPR000477">
    <property type="entry name" value="RT_dom"/>
</dbReference>
<dbReference type="FunFam" id="3.30.70.270:FF:000020">
    <property type="entry name" value="Transposon Tf2-6 polyprotein-like Protein"/>
    <property type="match status" value="1"/>
</dbReference>
<evidence type="ECO:0000256" key="1">
    <source>
        <dbReference type="ARBA" id="ARBA00023268"/>
    </source>
</evidence>
<dbReference type="InterPro" id="IPR043128">
    <property type="entry name" value="Rev_trsase/Diguanyl_cyclase"/>
</dbReference>
<protein>
    <recommendedName>
        <fullName evidence="6">Reverse transcriptase/retrotransposon-derived protein RNase H-like domain-containing protein</fullName>
    </recommendedName>
</protein>
<feature type="domain" description="Reverse transcriptase/retrotransposon-derived protein RNase H-like" evidence="3">
    <location>
        <begin position="199"/>
        <end position="287"/>
    </location>
</feature>
<dbReference type="GO" id="GO:0003824">
    <property type="term" value="F:catalytic activity"/>
    <property type="evidence" value="ECO:0007669"/>
    <property type="project" value="UniProtKB-KW"/>
</dbReference>
<dbReference type="OrthoDB" id="415724at2759"/>
<dbReference type="PANTHER" id="PTHR37984">
    <property type="entry name" value="PROTEIN CBG26694"/>
    <property type="match status" value="1"/>
</dbReference>
<sequence>MIEQMLEAGIIRNSSSVFASPVLMVRKENGRWQLCVDCRELNELTIKDKFPIPLVDELLNELVHATYFSKLDLHLGYHQIRMFEDDITKQLLKCRKGITNFWLCHLVLDVLQSNQLYVKPSKCSFGATEVNYLGHVISRGGITMGERKVNCIKDWPIPKSLKDVQGFLALTGYYRRFIMRYGESAQPSTALLKKDGWNWTEKATHAFQELKRVMFTAPVLTMPDFNVEFIVETDASSLRVGTVLTQKGRLMTYFSKALGLQHQALSIYEKEMMAVLLPIEIWGAYLFYLADKKRSERNFLQGDWLYLKLQSYRQHIVHNRRNMKLIPKNYGSFLVVSKLKKHIGSKIAQPQLPLTADDGTIVKEPTRVLDQG</sequence>
<dbReference type="InterPro" id="IPR043502">
    <property type="entry name" value="DNA/RNA_pol_sf"/>
</dbReference>
<proteinExistence type="predicted"/>
<dbReference type="SUPFAM" id="SSF56672">
    <property type="entry name" value="DNA/RNA polymerases"/>
    <property type="match status" value="1"/>
</dbReference>
<dbReference type="Gene3D" id="3.10.10.10">
    <property type="entry name" value="HIV Type 1 Reverse Transcriptase, subunit A, domain 1"/>
    <property type="match status" value="1"/>
</dbReference>
<dbReference type="Proteomes" id="UP000701853">
    <property type="component" value="Chromosome 12"/>
</dbReference>
<organism evidence="4 5">
    <name type="scientific">Gossypium anomalum</name>
    <dbReference type="NCBI Taxonomy" id="47600"/>
    <lineage>
        <taxon>Eukaryota</taxon>
        <taxon>Viridiplantae</taxon>
        <taxon>Streptophyta</taxon>
        <taxon>Embryophyta</taxon>
        <taxon>Tracheophyta</taxon>
        <taxon>Spermatophyta</taxon>
        <taxon>Magnoliopsida</taxon>
        <taxon>eudicotyledons</taxon>
        <taxon>Gunneridae</taxon>
        <taxon>Pentapetalae</taxon>
        <taxon>rosids</taxon>
        <taxon>malvids</taxon>
        <taxon>Malvales</taxon>
        <taxon>Malvaceae</taxon>
        <taxon>Malvoideae</taxon>
        <taxon>Gossypium</taxon>
    </lineage>
</organism>
<keyword evidence="5" id="KW-1185">Reference proteome</keyword>
<dbReference type="Pfam" id="PF00078">
    <property type="entry name" value="RVT_1"/>
    <property type="match status" value="1"/>
</dbReference>
<evidence type="ECO:0000259" key="3">
    <source>
        <dbReference type="Pfam" id="PF17919"/>
    </source>
</evidence>
<dbReference type="InterPro" id="IPR041577">
    <property type="entry name" value="RT_RNaseH_2"/>
</dbReference>
<comment type="caution">
    <text evidence="4">The sequence shown here is derived from an EMBL/GenBank/DDBJ whole genome shotgun (WGS) entry which is preliminary data.</text>
</comment>
<dbReference type="Pfam" id="PF17919">
    <property type="entry name" value="RT_RNaseH_2"/>
    <property type="match status" value="1"/>
</dbReference>
<name>A0A8J6CJU0_9ROSI</name>
<evidence type="ECO:0008006" key="6">
    <source>
        <dbReference type="Google" id="ProtNLM"/>
    </source>
</evidence>
<keyword evidence="1" id="KW-0511">Multifunctional enzyme</keyword>
<dbReference type="EMBL" id="JAHUZN010000012">
    <property type="protein sequence ID" value="KAG8475029.1"/>
    <property type="molecule type" value="Genomic_DNA"/>
</dbReference>
<reference evidence="4 5" key="1">
    <citation type="journal article" date="2021" name="bioRxiv">
        <title>The Gossypium anomalum genome as a resource for cotton improvement and evolutionary analysis of hybrid incompatibility.</title>
        <authorList>
            <person name="Grover C.E."/>
            <person name="Yuan D."/>
            <person name="Arick M.A."/>
            <person name="Miller E.R."/>
            <person name="Hu G."/>
            <person name="Peterson D.G."/>
            <person name="Wendel J.F."/>
            <person name="Udall J.A."/>
        </authorList>
    </citation>
    <scope>NUCLEOTIDE SEQUENCE [LARGE SCALE GENOMIC DNA]</scope>
    <source>
        <strain evidence="4">JFW-Udall</strain>
        <tissue evidence="4">Leaf</tissue>
    </source>
</reference>
<feature type="domain" description="Reverse transcriptase" evidence="2">
    <location>
        <begin position="25"/>
        <end position="97"/>
    </location>
</feature>
<dbReference type="Gene3D" id="3.30.70.270">
    <property type="match status" value="3"/>
</dbReference>
<gene>
    <name evidence="4" type="ORF">CXB51_031813</name>
</gene>
<accession>A0A8J6CJU0</accession>
<dbReference type="PANTHER" id="PTHR37984:SF5">
    <property type="entry name" value="PROTEIN NYNRIN-LIKE"/>
    <property type="match status" value="1"/>
</dbReference>
<evidence type="ECO:0000259" key="2">
    <source>
        <dbReference type="Pfam" id="PF00078"/>
    </source>
</evidence>